<dbReference type="HOGENOM" id="CLU_2013776_0_0_5"/>
<organism evidence="1 2">
    <name type="scientific">Sphingopyxis alaskensis (strain DSM 13593 / LMG 18877 / RB2256)</name>
    <name type="common">Sphingomonas alaskensis</name>
    <dbReference type="NCBI Taxonomy" id="317655"/>
    <lineage>
        <taxon>Bacteria</taxon>
        <taxon>Pseudomonadati</taxon>
        <taxon>Pseudomonadota</taxon>
        <taxon>Alphaproteobacteria</taxon>
        <taxon>Sphingomonadales</taxon>
        <taxon>Sphingomonadaceae</taxon>
        <taxon>Sphingopyxis</taxon>
    </lineage>
</organism>
<dbReference type="AlphaFoldDB" id="Q1GWJ3"/>
<accession>Q1GWJ3</accession>
<keyword evidence="2" id="KW-1185">Reference proteome</keyword>
<sequence length="123" mass="13057">MSDWLSSRPDSPPSQLGDHARIREILIVARSHILEAVKAQPISSGEAVGVAIGTGFAGYLAPALIKAWKIAALIEPVTAGAVGAAAVPIGYALVQARRIAYAARKDRMFRSLIRKLDSIRGDL</sequence>
<dbReference type="EMBL" id="CP000356">
    <property type="protein sequence ID" value="ABF51979.1"/>
    <property type="molecule type" value="Genomic_DNA"/>
</dbReference>
<gene>
    <name evidence="1" type="ordered locus">Sala_0256</name>
</gene>
<proteinExistence type="predicted"/>
<protein>
    <submittedName>
        <fullName evidence="1">Uncharacterized protein</fullName>
    </submittedName>
</protein>
<name>Q1GWJ3_SPHAL</name>
<dbReference type="Proteomes" id="UP000006578">
    <property type="component" value="Chromosome"/>
</dbReference>
<dbReference type="KEGG" id="sal:Sala_0256"/>
<evidence type="ECO:0000313" key="2">
    <source>
        <dbReference type="Proteomes" id="UP000006578"/>
    </source>
</evidence>
<dbReference type="STRING" id="317655.Sala_0256"/>
<reference evidence="1 2" key="1">
    <citation type="journal article" date="2009" name="Proc. Natl. Acad. Sci. U.S.A.">
        <title>The genomic basis of trophic strategy in marine bacteria.</title>
        <authorList>
            <person name="Lauro F.M."/>
            <person name="McDougald D."/>
            <person name="Thomas T."/>
            <person name="Williams T.J."/>
            <person name="Egan S."/>
            <person name="Rice S."/>
            <person name="DeMaere M.Z."/>
            <person name="Ting L."/>
            <person name="Ertan H."/>
            <person name="Johnson J."/>
            <person name="Ferriera S."/>
            <person name="Lapidus A."/>
            <person name="Anderson I."/>
            <person name="Kyrpides N."/>
            <person name="Munk A.C."/>
            <person name="Detter C."/>
            <person name="Han C.S."/>
            <person name="Brown M.V."/>
            <person name="Robb F.T."/>
            <person name="Kjelleberg S."/>
            <person name="Cavicchioli R."/>
        </authorList>
    </citation>
    <scope>NUCLEOTIDE SEQUENCE [LARGE SCALE GENOMIC DNA]</scope>
    <source>
        <strain evidence="2">DSM 13593 / LMG 18877 / RB2256</strain>
    </source>
</reference>
<evidence type="ECO:0000313" key="1">
    <source>
        <dbReference type="EMBL" id="ABF51979.1"/>
    </source>
</evidence>